<organism evidence="2 3">
    <name type="scientific">Haloferula helveola</name>
    <dbReference type="NCBI Taxonomy" id="490095"/>
    <lineage>
        <taxon>Bacteria</taxon>
        <taxon>Pseudomonadati</taxon>
        <taxon>Verrucomicrobiota</taxon>
        <taxon>Verrucomicrobiia</taxon>
        <taxon>Verrucomicrobiales</taxon>
        <taxon>Verrucomicrobiaceae</taxon>
        <taxon>Haloferula</taxon>
    </lineage>
</organism>
<evidence type="ECO:0000313" key="3">
    <source>
        <dbReference type="Proteomes" id="UP001374893"/>
    </source>
</evidence>
<keyword evidence="1" id="KW-0472">Membrane</keyword>
<accession>A0ABN6H8I1</accession>
<name>A0ABN6H8I1_9BACT</name>
<dbReference type="RefSeq" id="WP_338686545.1">
    <property type="nucleotide sequence ID" value="NZ_AP024702.1"/>
</dbReference>
<feature type="transmembrane region" description="Helical" evidence="1">
    <location>
        <begin position="12"/>
        <end position="30"/>
    </location>
</feature>
<evidence type="ECO:0000313" key="2">
    <source>
        <dbReference type="EMBL" id="BCX49788.1"/>
    </source>
</evidence>
<protein>
    <submittedName>
        <fullName evidence="2">Uncharacterized protein</fullName>
    </submittedName>
</protein>
<evidence type="ECO:0000256" key="1">
    <source>
        <dbReference type="SAM" id="Phobius"/>
    </source>
</evidence>
<sequence length="159" mass="17738">MKDRLSDRVARGLFIAAAVLMLVINALPLIESGYLSSGQMLEVMHGWEIWLSVIPSLIDFHNMSFQSKGPDFAWVLGAAVVLGSPFLVRQLSVSRVLWWSLLVASALVILGLTGVLGWMFVVDPSYGEFFRFRIGIVFVLTYPLVHFAGVLCVRKRILK</sequence>
<keyword evidence="3" id="KW-1185">Reference proteome</keyword>
<keyword evidence="1" id="KW-1133">Transmembrane helix</keyword>
<gene>
    <name evidence="2" type="ORF">HAHE_36960</name>
</gene>
<reference evidence="2 3" key="1">
    <citation type="submission" date="2021-06" db="EMBL/GenBank/DDBJ databases">
        <title>Complete genome of Haloferula helveola possessing various polysaccharide degrading enzymes.</title>
        <authorList>
            <person name="Takami H."/>
            <person name="Huang C."/>
            <person name="Hamasaki K."/>
        </authorList>
    </citation>
    <scope>NUCLEOTIDE SEQUENCE [LARGE SCALE GENOMIC DNA]</scope>
    <source>
        <strain evidence="2 3">CN-1</strain>
    </source>
</reference>
<feature type="transmembrane region" description="Helical" evidence="1">
    <location>
        <begin position="132"/>
        <end position="153"/>
    </location>
</feature>
<feature type="transmembrane region" description="Helical" evidence="1">
    <location>
        <begin position="72"/>
        <end position="89"/>
    </location>
</feature>
<dbReference type="EMBL" id="AP024702">
    <property type="protein sequence ID" value="BCX49788.1"/>
    <property type="molecule type" value="Genomic_DNA"/>
</dbReference>
<feature type="transmembrane region" description="Helical" evidence="1">
    <location>
        <begin position="96"/>
        <end position="120"/>
    </location>
</feature>
<dbReference type="Proteomes" id="UP001374893">
    <property type="component" value="Chromosome"/>
</dbReference>
<keyword evidence="1" id="KW-0812">Transmembrane</keyword>
<proteinExistence type="predicted"/>